<dbReference type="Proteomes" id="UP000737018">
    <property type="component" value="Unassembled WGS sequence"/>
</dbReference>
<evidence type="ECO:0000313" key="4">
    <source>
        <dbReference type="EMBL" id="KAF3970173.1"/>
    </source>
</evidence>
<dbReference type="FunFam" id="1.10.10.10:FF:000322">
    <property type="entry name" value="Probable disease resistance protein At1g63360"/>
    <property type="match status" value="1"/>
</dbReference>
<dbReference type="Gene3D" id="1.10.10.10">
    <property type="entry name" value="Winged helix-like DNA-binding domain superfamily/Winged helix DNA-binding domain"/>
    <property type="match status" value="1"/>
</dbReference>
<dbReference type="InterPro" id="IPR036388">
    <property type="entry name" value="WH-like_DNA-bd_sf"/>
</dbReference>
<keyword evidence="1" id="KW-0677">Repeat</keyword>
<evidence type="ECO:0000313" key="5">
    <source>
        <dbReference type="Proteomes" id="UP000737018"/>
    </source>
</evidence>
<dbReference type="EMBL" id="JRKL02000563">
    <property type="protein sequence ID" value="KAF3970173.1"/>
    <property type="molecule type" value="Genomic_DNA"/>
</dbReference>
<dbReference type="InterPro" id="IPR044974">
    <property type="entry name" value="Disease_R_plants"/>
</dbReference>
<gene>
    <name evidence="4" type="ORF">CMV_006102</name>
</gene>
<dbReference type="AlphaFoldDB" id="A0A8J4RQ30"/>
<dbReference type="Gene3D" id="1.10.8.430">
    <property type="entry name" value="Helical domain of apoptotic protease-activating factors"/>
    <property type="match status" value="1"/>
</dbReference>
<dbReference type="SUPFAM" id="SSF52540">
    <property type="entry name" value="P-loop containing nucleoside triphosphate hydrolases"/>
    <property type="match status" value="1"/>
</dbReference>
<keyword evidence="5" id="KW-1185">Reference proteome</keyword>
<dbReference type="InterPro" id="IPR027417">
    <property type="entry name" value="P-loop_NTPase"/>
</dbReference>
<accession>A0A8J4RQ30</accession>
<proteinExistence type="predicted"/>
<dbReference type="InterPro" id="IPR058922">
    <property type="entry name" value="WHD_DRP"/>
</dbReference>
<dbReference type="PANTHER" id="PTHR23155">
    <property type="entry name" value="DISEASE RESISTANCE PROTEIN RP"/>
    <property type="match status" value="1"/>
</dbReference>
<evidence type="ECO:0000256" key="2">
    <source>
        <dbReference type="ARBA" id="ARBA00022821"/>
    </source>
</evidence>
<dbReference type="OrthoDB" id="1935686at2759"/>
<name>A0A8J4RQ30_9ROSI</name>
<comment type="caution">
    <text evidence="4">The sequence shown here is derived from an EMBL/GenBank/DDBJ whole genome shotgun (WGS) entry which is preliminary data.</text>
</comment>
<dbReference type="Pfam" id="PF23559">
    <property type="entry name" value="WHD_DRP"/>
    <property type="match status" value="1"/>
</dbReference>
<evidence type="ECO:0000256" key="1">
    <source>
        <dbReference type="ARBA" id="ARBA00022737"/>
    </source>
</evidence>
<organism evidence="4 5">
    <name type="scientific">Castanea mollissima</name>
    <name type="common">Chinese chestnut</name>
    <dbReference type="NCBI Taxonomy" id="60419"/>
    <lineage>
        <taxon>Eukaryota</taxon>
        <taxon>Viridiplantae</taxon>
        <taxon>Streptophyta</taxon>
        <taxon>Embryophyta</taxon>
        <taxon>Tracheophyta</taxon>
        <taxon>Spermatophyta</taxon>
        <taxon>Magnoliopsida</taxon>
        <taxon>eudicotyledons</taxon>
        <taxon>Gunneridae</taxon>
        <taxon>Pentapetalae</taxon>
        <taxon>rosids</taxon>
        <taxon>fabids</taxon>
        <taxon>Fagales</taxon>
        <taxon>Fagaceae</taxon>
        <taxon>Castanea</taxon>
    </lineage>
</organism>
<sequence>MRSDEVIHLDSLTEEEAWLLFQESASPHENLQLLVEPESIAHQIVKACQGLPLALITVGKVLQGRHRDEWCHVLDQIKSSYPMPKIAEGNRLPVSFLIAYYNLPLAERQCFTYFAIFPRDEVIVVKDLIQLWMAQGFLSPYENKDMEKLGYEYIETLTESGLLLVFDQDKDDKRIISCKLHDLLHSFGQSLLKNEGFATVVDSKHPPLTSLHESTRHLSLKFARQTVFPKPVQNAKFLRTFLILNARHASINTVLPDWFKQLTCMQDSSIHSI</sequence>
<dbReference type="InterPro" id="IPR042197">
    <property type="entry name" value="Apaf_helical"/>
</dbReference>
<protein>
    <recommendedName>
        <fullName evidence="3">Disease resistance protein winged helix domain-containing protein</fullName>
    </recommendedName>
</protein>
<feature type="domain" description="Disease resistance protein winged helix" evidence="3">
    <location>
        <begin position="116"/>
        <end position="186"/>
    </location>
</feature>
<evidence type="ECO:0000259" key="3">
    <source>
        <dbReference type="Pfam" id="PF23559"/>
    </source>
</evidence>
<keyword evidence="2" id="KW-0611">Plant defense</keyword>
<dbReference type="GO" id="GO:0098542">
    <property type="term" value="P:defense response to other organism"/>
    <property type="evidence" value="ECO:0007669"/>
    <property type="project" value="TreeGrafter"/>
</dbReference>
<dbReference type="PANTHER" id="PTHR23155:SF1211">
    <property type="entry name" value="OS09G0313500 PROTEIN"/>
    <property type="match status" value="1"/>
</dbReference>
<dbReference type="GO" id="GO:0043531">
    <property type="term" value="F:ADP binding"/>
    <property type="evidence" value="ECO:0007669"/>
    <property type="project" value="InterPro"/>
</dbReference>
<reference evidence="4" key="1">
    <citation type="submission" date="2020-03" db="EMBL/GenBank/DDBJ databases">
        <title>Castanea mollissima Vanexum genome sequencing.</title>
        <authorList>
            <person name="Staton M."/>
        </authorList>
    </citation>
    <scope>NUCLEOTIDE SEQUENCE</scope>
    <source>
        <tissue evidence="4">Leaf</tissue>
    </source>
</reference>